<dbReference type="Pfam" id="PF02080">
    <property type="entry name" value="TrkA_C"/>
    <property type="match status" value="1"/>
</dbReference>
<evidence type="ECO:0000259" key="1">
    <source>
        <dbReference type="PROSITE" id="PS51201"/>
    </source>
</evidence>
<dbReference type="InterPro" id="IPR003148">
    <property type="entry name" value="RCK_N"/>
</dbReference>
<feature type="domain" description="RCK C-terminal" evidence="2">
    <location>
        <begin position="134"/>
        <end position="217"/>
    </location>
</feature>
<evidence type="ECO:0000313" key="4">
    <source>
        <dbReference type="Proteomes" id="UP000809273"/>
    </source>
</evidence>
<protein>
    <submittedName>
        <fullName evidence="3">TrkA family potassium uptake protein</fullName>
    </submittedName>
</protein>
<dbReference type="SUPFAM" id="SSF116726">
    <property type="entry name" value="TrkA C-terminal domain-like"/>
    <property type="match status" value="1"/>
</dbReference>
<dbReference type="Proteomes" id="UP000809273">
    <property type="component" value="Unassembled WGS sequence"/>
</dbReference>
<name>A0A9D8PJ02_9DELT</name>
<sequence length="217" mass="24235">MRNFLVIGLGKFGFTVAKTLYELGQNVTAMDIDEDVIQRIRDYSNQAIKGDAVSMDNLSGIGKENVDVAVVSLGERMDASVLVTLHLKELGIEEIWVKAINEDHGKILKRLGVTEVIHVEQEMGERVAHNLSRPNVLDYLPVSKGYSIQESPVPKSFTGKSLLDLGLRKKYGIFVIAVKELIPERMVINPEAKFVLKDSDIMVILGKDEDLDKLRNM</sequence>
<evidence type="ECO:0000313" key="3">
    <source>
        <dbReference type="EMBL" id="MBN1571846.1"/>
    </source>
</evidence>
<accession>A0A9D8PJ02</accession>
<dbReference type="Pfam" id="PF02254">
    <property type="entry name" value="TrkA_N"/>
    <property type="match status" value="1"/>
</dbReference>
<dbReference type="PANTHER" id="PTHR43833">
    <property type="entry name" value="POTASSIUM CHANNEL PROTEIN 2-RELATED-RELATED"/>
    <property type="match status" value="1"/>
</dbReference>
<gene>
    <name evidence="3" type="ORF">JW984_01480</name>
</gene>
<dbReference type="PROSITE" id="PS51202">
    <property type="entry name" value="RCK_C"/>
    <property type="match status" value="1"/>
</dbReference>
<dbReference type="GO" id="GO:0006813">
    <property type="term" value="P:potassium ion transport"/>
    <property type="evidence" value="ECO:0007669"/>
    <property type="project" value="InterPro"/>
</dbReference>
<feature type="domain" description="RCK N-terminal" evidence="1">
    <location>
        <begin position="1"/>
        <end position="117"/>
    </location>
</feature>
<dbReference type="SUPFAM" id="SSF51735">
    <property type="entry name" value="NAD(P)-binding Rossmann-fold domains"/>
    <property type="match status" value="1"/>
</dbReference>
<dbReference type="GO" id="GO:0008324">
    <property type="term" value="F:monoatomic cation transmembrane transporter activity"/>
    <property type="evidence" value="ECO:0007669"/>
    <property type="project" value="InterPro"/>
</dbReference>
<evidence type="ECO:0000259" key="2">
    <source>
        <dbReference type="PROSITE" id="PS51202"/>
    </source>
</evidence>
<dbReference type="InterPro" id="IPR050721">
    <property type="entry name" value="Trk_Ktr_HKT_K-transport"/>
</dbReference>
<dbReference type="Gene3D" id="3.40.50.720">
    <property type="entry name" value="NAD(P)-binding Rossmann-like Domain"/>
    <property type="match status" value="1"/>
</dbReference>
<dbReference type="InterPro" id="IPR036721">
    <property type="entry name" value="RCK_C_sf"/>
</dbReference>
<dbReference type="PROSITE" id="PS51201">
    <property type="entry name" value="RCK_N"/>
    <property type="match status" value="1"/>
</dbReference>
<dbReference type="InterPro" id="IPR036291">
    <property type="entry name" value="NAD(P)-bd_dom_sf"/>
</dbReference>
<dbReference type="PANTHER" id="PTHR43833:SF7">
    <property type="entry name" value="KTR SYSTEM POTASSIUM UPTAKE PROTEIN C"/>
    <property type="match status" value="1"/>
</dbReference>
<comment type="caution">
    <text evidence="3">The sequence shown here is derived from an EMBL/GenBank/DDBJ whole genome shotgun (WGS) entry which is preliminary data.</text>
</comment>
<reference evidence="3" key="1">
    <citation type="journal article" date="2021" name="Environ. Microbiol.">
        <title>Genomic characterization of three novel Desulfobacterota classes expand the metabolic and phylogenetic diversity of the phylum.</title>
        <authorList>
            <person name="Murphy C.L."/>
            <person name="Biggerstaff J."/>
            <person name="Eichhorn A."/>
            <person name="Ewing E."/>
            <person name="Shahan R."/>
            <person name="Soriano D."/>
            <person name="Stewart S."/>
            <person name="VanMol K."/>
            <person name="Walker R."/>
            <person name="Walters P."/>
            <person name="Elshahed M.S."/>
            <person name="Youssef N.H."/>
        </authorList>
    </citation>
    <scope>NUCLEOTIDE SEQUENCE</scope>
    <source>
        <strain evidence="3">Zod_Metabat.24</strain>
    </source>
</reference>
<organism evidence="3 4">
    <name type="scientific">Candidatus Zymogenus saltonus</name>
    <dbReference type="NCBI Taxonomy" id="2844893"/>
    <lineage>
        <taxon>Bacteria</taxon>
        <taxon>Deltaproteobacteria</taxon>
        <taxon>Candidatus Zymogenia</taxon>
        <taxon>Candidatus Zymogeniales</taxon>
        <taxon>Candidatus Zymogenaceae</taxon>
        <taxon>Candidatus Zymogenus</taxon>
    </lineage>
</organism>
<dbReference type="Gene3D" id="3.30.70.1450">
    <property type="entry name" value="Regulator of K+ conductance, C-terminal domain"/>
    <property type="match status" value="1"/>
</dbReference>
<dbReference type="AlphaFoldDB" id="A0A9D8PJ02"/>
<dbReference type="EMBL" id="JAFGIX010000007">
    <property type="protein sequence ID" value="MBN1571846.1"/>
    <property type="molecule type" value="Genomic_DNA"/>
</dbReference>
<proteinExistence type="predicted"/>
<dbReference type="InterPro" id="IPR006037">
    <property type="entry name" value="RCK_C"/>
</dbReference>
<reference evidence="3" key="2">
    <citation type="submission" date="2021-01" db="EMBL/GenBank/DDBJ databases">
        <authorList>
            <person name="Hahn C.R."/>
            <person name="Youssef N.H."/>
            <person name="Elshahed M."/>
        </authorList>
    </citation>
    <scope>NUCLEOTIDE SEQUENCE</scope>
    <source>
        <strain evidence="3">Zod_Metabat.24</strain>
    </source>
</reference>